<dbReference type="Pfam" id="PF13516">
    <property type="entry name" value="LRR_6"/>
    <property type="match status" value="2"/>
</dbReference>
<gene>
    <name evidence="2" type="primary">LOC113851256</name>
</gene>
<dbReference type="Proteomes" id="UP000694853">
    <property type="component" value="Unplaced"/>
</dbReference>
<dbReference type="OrthoDB" id="2095648at2759"/>
<keyword evidence="1" id="KW-1185">Reference proteome</keyword>
<accession>A0A8B8K292</accession>
<dbReference type="GeneID" id="113851256"/>
<evidence type="ECO:0000313" key="1">
    <source>
        <dbReference type="Proteomes" id="UP000694853"/>
    </source>
</evidence>
<dbReference type="InterPro" id="IPR006553">
    <property type="entry name" value="Leu-rich_rpt_Cys-con_subtyp"/>
</dbReference>
<dbReference type="SMART" id="SM00367">
    <property type="entry name" value="LRR_CC"/>
    <property type="match status" value="4"/>
</dbReference>
<dbReference type="InterPro" id="IPR001611">
    <property type="entry name" value="Leu-rich_rpt"/>
</dbReference>
<dbReference type="SUPFAM" id="SSF81383">
    <property type="entry name" value="F-box domain"/>
    <property type="match status" value="1"/>
</dbReference>
<reference evidence="2" key="2">
    <citation type="submission" date="2025-08" db="UniProtKB">
        <authorList>
            <consortium name="RefSeq"/>
        </authorList>
    </citation>
    <scope>IDENTIFICATION</scope>
    <source>
        <tissue evidence="2">Young leaves</tissue>
    </source>
</reference>
<protein>
    <submittedName>
        <fullName evidence="2">F-box/LRR-repeat protein 23</fullName>
    </submittedName>
</protein>
<dbReference type="AlphaFoldDB" id="A0A8B8K292"/>
<sequence length="272" mass="30296">MSLAVDNGLWAPDQEARSGIRAAKILSSLGVIEIATSARNVCSLWGKICKDPLMWRTIHICNFNPLPCSTAEKIQKFCRYAIDQSRGHLEEFQIAFLGTNAILKYLANSTSQLTRLGLILCEDITDEGLFFVVDKCPQLVELDIYLCDNCLYSLEAVGQLCSNLTTLKFQGIVNESSMADVIAFAIAKTMPNLRHLEIFVNKLTNDGLLAILNGCQHLESLDLRGCVNLNLTASLSKRCSEQVKDLRLPHCLMLESCYYDDLDDLVAWRLGV</sequence>
<organism evidence="1 2">
    <name type="scientific">Abrus precatorius</name>
    <name type="common">Indian licorice</name>
    <name type="synonym">Glycine abrus</name>
    <dbReference type="NCBI Taxonomy" id="3816"/>
    <lineage>
        <taxon>Eukaryota</taxon>
        <taxon>Viridiplantae</taxon>
        <taxon>Streptophyta</taxon>
        <taxon>Embryophyta</taxon>
        <taxon>Tracheophyta</taxon>
        <taxon>Spermatophyta</taxon>
        <taxon>Magnoliopsida</taxon>
        <taxon>eudicotyledons</taxon>
        <taxon>Gunneridae</taxon>
        <taxon>Pentapetalae</taxon>
        <taxon>rosids</taxon>
        <taxon>fabids</taxon>
        <taxon>Fabales</taxon>
        <taxon>Fabaceae</taxon>
        <taxon>Papilionoideae</taxon>
        <taxon>50 kb inversion clade</taxon>
        <taxon>NPAAA clade</taxon>
        <taxon>indigoferoid/millettioid clade</taxon>
        <taxon>Abreae</taxon>
        <taxon>Abrus</taxon>
    </lineage>
</organism>
<dbReference type="PANTHER" id="PTHR38926">
    <property type="entry name" value="F-BOX DOMAIN CONTAINING PROTEIN, EXPRESSED"/>
    <property type="match status" value="1"/>
</dbReference>
<dbReference type="InterPro" id="IPR036047">
    <property type="entry name" value="F-box-like_dom_sf"/>
</dbReference>
<dbReference type="SUPFAM" id="SSF52047">
    <property type="entry name" value="RNI-like"/>
    <property type="match status" value="1"/>
</dbReference>
<evidence type="ECO:0000313" key="2">
    <source>
        <dbReference type="RefSeq" id="XP_027337524.1"/>
    </source>
</evidence>
<dbReference type="KEGG" id="aprc:113851256"/>
<reference evidence="1" key="1">
    <citation type="journal article" date="2019" name="Toxins">
        <title>Detection of Abrin-Like and Prepropulchellin-Like Toxin Genes and Transcripts Using Whole Genome Sequencing and Full-Length Transcript Sequencing of Abrus precatorius.</title>
        <authorList>
            <person name="Hovde B.T."/>
            <person name="Daligault H.E."/>
            <person name="Hanschen E.R."/>
            <person name="Kunde Y.A."/>
            <person name="Johnson M.B."/>
            <person name="Starkenburg S.R."/>
            <person name="Johnson S.L."/>
        </authorList>
    </citation>
    <scope>NUCLEOTIDE SEQUENCE [LARGE SCALE GENOMIC DNA]</scope>
</reference>
<dbReference type="InterPro" id="IPR032675">
    <property type="entry name" value="LRR_dom_sf"/>
</dbReference>
<proteinExistence type="predicted"/>
<dbReference type="Gene3D" id="3.80.10.10">
    <property type="entry name" value="Ribonuclease Inhibitor"/>
    <property type="match status" value="1"/>
</dbReference>
<dbReference type="RefSeq" id="XP_027337524.1">
    <property type="nucleotide sequence ID" value="XM_027481723.1"/>
</dbReference>
<dbReference type="PANTHER" id="PTHR38926:SF2">
    <property type="entry name" value="F-BOX_LRR-REPEAT PROTEIN 21-RELATED"/>
    <property type="match status" value="1"/>
</dbReference>
<name>A0A8B8K292_ABRPR</name>